<comment type="caution">
    <text evidence="5">The sequence shown here is derived from an EMBL/GenBank/DDBJ whole genome shotgun (WGS) entry which is preliminary data.</text>
</comment>
<gene>
    <name evidence="5" type="primary">crtI</name>
    <name evidence="5" type="ORF">KS419_23635</name>
</gene>
<keyword evidence="6" id="KW-1185">Reference proteome</keyword>
<protein>
    <submittedName>
        <fullName evidence="5">Phytoene desaturase</fullName>
    </submittedName>
</protein>
<dbReference type="EMBL" id="JAHQCS010000184">
    <property type="protein sequence ID" value="MBU9714742.1"/>
    <property type="molecule type" value="Genomic_DNA"/>
</dbReference>
<dbReference type="InterPro" id="IPR014105">
    <property type="entry name" value="Carotenoid/retinoid_OxRdtase"/>
</dbReference>
<evidence type="ECO:0000256" key="2">
    <source>
        <dbReference type="ARBA" id="ARBA00038322"/>
    </source>
</evidence>
<accession>A0ABS6JPK5</accession>
<feature type="domain" description="Amine oxidase" evidence="4">
    <location>
        <begin position="14"/>
        <end position="482"/>
    </location>
</feature>
<evidence type="ECO:0000256" key="3">
    <source>
        <dbReference type="RuleBase" id="RU362075"/>
    </source>
</evidence>
<dbReference type="Pfam" id="PF01593">
    <property type="entry name" value="Amino_oxidase"/>
    <property type="match status" value="1"/>
</dbReference>
<keyword evidence="3" id="KW-0125">Carotenoid biosynthesis</keyword>
<dbReference type="PROSITE" id="PS00982">
    <property type="entry name" value="PHYTOENE_DH"/>
    <property type="match status" value="1"/>
</dbReference>
<organism evidence="5 6">
    <name type="scientific">Evansella tamaricis</name>
    <dbReference type="NCBI Taxonomy" id="2069301"/>
    <lineage>
        <taxon>Bacteria</taxon>
        <taxon>Bacillati</taxon>
        <taxon>Bacillota</taxon>
        <taxon>Bacilli</taxon>
        <taxon>Bacillales</taxon>
        <taxon>Bacillaceae</taxon>
        <taxon>Evansella</taxon>
    </lineage>
</organism>
<comment type="similarity">
    <text evidence="2">Belongs to the carotenoid/retinoid oxidoreductase family. CrtN subfamily.</text>
</comment>
<dbReference type="Proteomes" id="UP000784880">
    <property type="component" value="Unassembled WGS sequence"/>
</dbReference>
<reference evidence="5 6" key="1">
    <citation type="submission" date="2021-06" db="EMBL/GenBank/DDBJ databases">
        <title>Bacillus sp. RD4P76, an endophyte from a halophyte.</title>
        <authorList>
            <person name="Sun J.-Q."/>
        </authorList>
    </citation>
    <scope>NUCLEOTIDE SEQUENCE [LARGE SCALE GENOMIC DNA]</scope>
    <source>
        <strain evidence="5 6">CGMCC 1.15917</strain>
    </source>
</reference>
<dbReference type="PANTHER" id="PTHR43734">
    <property type="entry name" value="PHYTOENE DESATURASE"/>
    <property type="match status" value="1"/>
</dbReference>
<evidence type="ECO:0000256" key="1">
    <source>
        <dbReference type="ARBA" id="ARBA00023002"/>
    </source>
</evidence>
<name>A0ABS6JPK5_9BACI</name>
<dbReference type="RefSeq" id="WP_217069555.1">
    <property type="nucleotide sequence ID" value="NZ_JAHQCS010000184.1"/>
</dbReference>
<dbReference type="InterPro" id="IPR002937">
    <property type="entry name" value="Amino_oxidase"/>
</dbReference>
<dbReference type="PANTHER" id="PTHR43734:SF1">
    <property type="entry name" value="PHYTOENE DESATURASE"/>
    <property type="match status" value="1"/>
</dbReference>
<dbReference type="InterPro" id="IPR008150">
    <property type="entry name" value="Phytoene_DH_bac_CS"/>
</dbReference>
<dbReference type="NCBIfam" id="TIGR02734">
    <property type="entry name" value="crtI_fam"/>
    <property type="match status" value="1"/>
</dbReference>
<keyword evidence="1 3" id="KW-0560">Oxidoreductase</keyword>
<evidence type="ECO:0000259" key="4">
    <source>
        <dbReference type="Pfam" id="PF01593"/>
    </source>
</evidence>
<proteinExistence type="inferred from homology"/>
<evidence type="ECO:0000313" key="5">
    <source>
        <dbReference type="EMBL" id="MBU9714742.1"/>
    </source>
</evidence>
<sequence>MTKDKVVIIGSGPGGLAAAMLLSAKGFNVRVLEKQSYIGGRTSSFSSGEYTFDLGPTFFSMPYILEEIFEESDRKLANYMTLKKLDPMYTLSFDEFSLQATSDQRKMREHIENHFPGYGQKYDLFMKETRAKMNMLLPILQSKYDSLFDYLRRKSIKALPSLEFGKSLYDVLSRYFDDDRLKLSFTFQSKYLGMSPWECPGAFSILSFMEHEYGVYHPIGGVNQITKALAKVVEEHGGQIHKNNGVRKLVLNGNKVIGVELEDGEIIEADHVVMNADFAYGMTTLLDDTKRKKYKNAELIKKDYSCSTFMIYAGVKKTVNLDHHTIYFSKDYKKNVEQITKTFELSEDPSIYIQNGSVTDPTLAPVGKSALYILAPVPNNLSGVDWEREKSSFRDLIWDQLERRSGISLRSHLEEETILTPLDWERQKFVFQGATFNLSHRLGQMMYFRPHNRMKDIAGLWLVGGGTHPGSGLPTIFESARITTNLLVSSYSRMGER</sequence>
<comment type="pathway">
    <text evidence="3">Carotenoid biosynthesis.</text>
</comment>
<evidence type="ECO:0000313" key="6">
    <source>
        <dbReference type="Proteomes" id="UP000784880"/>
    </source>
</evidence>